<dbReference type="AlphaFoldDB" id="A0A9K3CZS7"/>
<comment type="caution">
    <text evidence="1">The sequence shown here is derived from an EMBL/GenBank/DDBJ whole genome shotgun (WGS) entry which is preliminary data.</text>
</comment>
<reference evidence="1 2" key="1">
    <citation type="journal article" date="2018" name="PLoS ONE">
        <title>The draft genome of Kipferlia bialata reveals reductive genome evolution in fornicate parasites.</title>
        <authorList>
            <person name="Tanifuji G."/>
            <person name="Takabayashi S."/>
            <person name="Kume K."/>
            <person name="Takagi M."/>
            <person name="Nakayama T."/>
            <person name="Kamikawa R."/>
            <person name="Inagaki Y."/>
            <person name="Hashimoto T."/>
        </authorList>
    </citation>
    <scope>NUCLEOTIDE SEQUENCE [LARGE SCALE GENOMIC DNA]</scope>
    <source>
        <strain evidence="1">NY0173</strain>
    </source>
</reference>
<protein>
    <submittedName>
        <fullName evidence="1">Uncharacterized protein</fullName>
    </submittedName>
</protein>
<proteinExistence type="predicted"/>
<evidence type="ECO:0000313" key="1">
    <source>
        <dbReference type="EMBL" id="GIQ85567.1"/>
    </source>
</evidence>
<sequence length="78" mass="8810">MGVIKVEVEGSRPFRFTVEKDSEMHTLIEECFAKSDLSPVAVYYSVLVGMPPRPLKLVYNNTRIESVIKPNSRIRVAA</sequence>
<accession>A0A9K3CZS7</accession>
<dbReference type="Proteomes" id="UP000265618">
    <property type="component" value="Unassembled WGS sequence"/>
</dbReference>
<organism evidence="1 2">
    <name type="scientific">Kipferlia bialata</name>
    <dbReference type="NCBI Taxonomy" id="797122"/>
    <lineage>
        <taxon>Eukaryota</taxon>
        <taxon>Metamonada</taxon>
        <taxon>Carpediemonas-like organisms</taxon>
        <taxon>Kipferlia</taxon>
    </lineage>
</organism>
<dbReference type="EMBL" id="BDIP01002010">
    <property type="protein sequence ID" value="GIQ85567.1"/>
    <property type="molecule type" value="Genomic_DNA"/>
</dbReference>
<feature type="non-terminal residue" evidence="1">
    <location>
        <position position="1"/>
    </location>
</feature>
<name>A0A9K3CZS7_9EUKA</name>
<gene>
    <name evidence="1" type="ORF">KIPB_007256</name>
</gene>
<evidence type="ECO:0000313" key="2">
    <source>
        <dbReference type="Proteomes" id="UP000265618"/>
    </source>
</evidence>
<keyword evidence="2" id="KW-1185">Reference proteome</keyword>